<keyword evidence="1" id="KW-1133">Transmembrane helix</keyword>
<keyword evidence="1" id="KW-0472">Membrane</keyword>
<feature type="transmembrane region" description="Helical" evidence="1">
    <location>
        <begin position="186"/>
        <end position="206"/>
    </location>
</feature>
<gene>
    <name evidence="2" type="ORF">HCU74_04715</name>
</gene>
<keyword evidence="3" id="KW-1185">Reference proteome</keyword>
<keyword evidence="1" id="KW-0812">Transmembrane</keyword>
<reference evidence="2 3" key="1">
    <citation type="submission" date="2020-04" db="EMBL/GenBank/DDBJ databases">
        <authorList>
            <person name="Yoon J."/>
        </authorList>
    </citation>
    <scope>NUCLEOTIDE SEQUENCE [LARGE SCALE GENOMIC DNA]</scope>
    <source>
        <strain evidence="2 3">KMU-166</strain>
    </source>
</reference>
<dbReference type="Proteomes" id="UP000765845">
    <property type="component" value="Unassembled WGS sequence"/>
</dbReference>
<comment type="caution">
    <text evidence="2">The sequence shown here is derived from an EMBL/GenBank/DDBJ whole genome shotgun (WGS) entry which is preliminary data.</text>
</comment>
<name>A0ABX1GCQ0_9GAMM</name>
<dbReference type="Gene3D" id="3.30.70.100">
    <property type="match status" value="1"/>
</dbReference>
<evidence type="ECO:0000313" key="2">
    <source>
        <dbReference type="EMBL" id="NKI16721.1"/>
    </source>
</evidence>
<accession>A0ABX1GCQ0</accession>
<dbReference type="RefSeq" id="WP_168449274.1">
    <property type="nucleotide sequence ID" value="NZ_JAAWWK010000002.1"/>
</dbReference>
<dbReference type="EMBL" id="JAAWWK010000002">
    <property type="protein sequence ID" value="NKI16721.1"/>
    <property type="molecule type" value="Genomic_DNA"/>
</dbReference>
<evidence type="ECO:0000256" key="1">
    <source>
        <dbReference type="SAM" id="Phobius"/>
    </source>
</evidence>
<protein>
    <submittedName>
        <fullName evidence="2">Uncharacterized protein</fullName>
    </submittedName>
</protein>
<organism evidence="2 3">
    <name type="scientific">Spongiibacter thalassae</name>
    <dbReference type="NCBI Taxonomy" id="2721624"/>
    <lineage>
        <taxon>Bacteria</taxon>
        <taxon>Pseudomonadati</taxon>
        <taxon>Pseudomonadota</taxon>
        <taxon>Gammaproteobacteria</taxon>
        <taxon>Cellvibrionales</taxon>
        <taxon>Spongiibacteraceae</taxon>
        <taxon>Spongiibacter</taxon>
    </lineage>
</organism>
<evidence type="ECO:0000313" key="3">
    <source>
        <dbReference type="Proteomes" id="UP000765845"/>
    </source>
</evidence>
<sequence>MKILYAVLVVFYGAFLGWYGGFASPVNDQELESYIEKFKAASHARGLDPSAPVKYMRNLAASDQGGEFLMVNLMDFREIAAYPPDSPWAADPDPLAANARYTDKIAPLLLKRGSHPMLLGPLNGTFLIEGEWGDWDSVIIIRYRSVRDMLEMLIEMASLGDVAVHKWASMEKTQVFPIKPTLTFPGLRLLVALFLIALAITARFAMKFIKRK</sequence>
<proteinExistence type="predicted"/>